<organism evidence="2 3">
    <name type="scientific">Mycena alexandri</name>
    <dbReference type="NCBI Taxonomy" id="1745969"/>
    <lineage>
        <taxon>Eukaryota</taxon>
        <taxon>Fungi</taxon>
        <taxon>Dikarya</taxon>
        <taxon>Basidiomycota</taxon>
        <taxon>Agaricomycotina</taxon>
        <taxon>Agaricomycetes</taxon>
        <taxon>Agaricomycetidae</taxon>
        <taxon>Agaricales</taxon>
        <taxon>Marasmiineae</taxon>
        <taxon>Mycenaceae</taxon>
        <taxon>Mycena</taxon>
    </lineage>
</organism>
<keyword evidence="1" id="KW-0472">Membrane</keyword>
<evidence type="ECO:0000256" key="1">
    <source>
        <dbReference type="SAM" id="Phobius"/>
    </source>
</evidence>
<name>A0AAD6X210_9AGAR</name>
<dbReference type="Proteomes" id="UP001218188">
    <property type="component" value="Unassembled WGS sequence"/>
</dbReference>
<accession>A0AAD6X210</accession>
<gene>
    <name evidence="2" type="ORF">C8F04DRAFT_1096555</name>
</gene>
<reference evidence="2" key="1">
    <citation type="submission" date="2023-03" db="EMBL/GenBank/DDBJ databases">
        <title>Massive genome expansion in bonnet fungi (Mycena s.s.) driven by repeated elements and novel gene families across ecological guilds.</title>
        <authorList>
            <consortium name="Lawrence Berkeley National Laboratory"/>
            <person name="Harder C.B."/>
            <person name="Miyauchi S."/>
            <person name="Viragh M."/>
            <person name="Kuo A."/>
            <person name="Thoen E."/>
            <person name="Andreopoulos B."/>
            <person name="Lu D."/>
            <person name="Skrede I."/>
            <person name="Drula E."/>
            <person name="Henrissat B."/>
            <person name="Morin E."/>
            <person name="Kohler A."/>
            <person name="Barry K."/>
            <person name="LaButti K."/>
            <person name="Morin E."/>
            <person name="Salamov A."/>
            <person name="Lipzen A."/>
            <person name="Mereny Z."/>
            <person name="Hegedus B."/>
            <person name="Baldrian P."/>
            <person name="Stursova M."/>
            <person name="Weitz H."/>
            <person name="Taylor A."/>
            <person name="Grigoriev I.V."/>
            <person name="Nagy L.G."/>
            <person name="Martin F."/>
            <person name="Kauserud H."/>
        </authorList>
    </citation>
    <scope>NUCLEOTIDE SEQUENCE</scope>
    <source>
        <strain evidence="2">CBHHK200</strain>
    </source>
</reference>
<keyword evidence="1" id="KW-1133">Transmembrane helix</keyword>
<keyword evidence="3" id="KW-1185">Reference proteome</keyword>
<feature type="transmembrane region" description="Helical" evidence="1">
    <location>
        <begin position="70"/>
        <end position="94"/>
    </location>
</feature>
<dbReference type="EMBL" id="JARJCM010000046">
    <property type="protein sequence ID" value="KAJ7035978.1"/>
    <property type="molecule type" value="Genomic_DNA"/>
</dbReference>
<sequence length="154" mass="16953">MPWPSFAPTIFLPPLPALRMHCGFHNASLALTHQWLARVGGSFTMLGNHLRLALHTISSVASALLSFESLVIVSLISFLFIGGALSVFFLWSIIAEGDDYDDCERGRALYYAGEGVNGRWAVGMAVPVILVDRNRPMKRPLGVIHDPPRIGKRQ</sequence>
<protein>
    <submittedName>
        <fullName evidence="2">Uncharacterized protein</fullName>
    </submittedName>
</protein>
<comment type="caution">
    <text evidence="2">The sequence shown here is derived from an EMBL/GenBank/DDBJ whole genome shotgun (WGS) entry which is preliminary data.</text>
</comment>
<evidence type="ECO:0000313" key="3">
    <source>
        <dbReference type="Proteomes" id="UP001218188"/>
    </source>
</evidence>
<dbReference type="AlphaFoldDB" id="A0AAD6X210"/>
<evidence type="ECO:0000313" key="2">
    <source>
        <dbReference type="EMBL" id="KAJ7035978.1"/>
    </source>
</evidence>
<keyword evidence="1" id="KW-0812">Transmembrane</keyword>
<proteinExistence type="predicted"/>